<evidence type="ECO:0000313" key="2">
    <source>
        <dbReference type="Proteomes" id="UP000198959"/>
    </source>
</evidence>
<dbReference type="EMBL" id="FMHW01000002">
    <property type="protein sequence ID" value="SCL35499.1"/>
    <property type="molecule type" value="Genomic_DNA"/>
</dbReference>
<dbReference type="AlphaFoldDB" id="A0A1C6T1I2"/>
<keyword evidence="2" id="KW-1185">Reference proteome</keyword>
<organism evidence="1 2">
    <name type="scientific">Micromonospora pallida</name>
    <dbReference type="NCBI Taxonomy" id="145854"/>
    <lineage>
        <taxon>Bacteria</taxon>
        <taxon>Bacillati</taxon>
        <taxon>Actinomycetota</taxon>
        <taxon>Actinomycetes</taxon>
        <taxon>Micromonosporales</taxon>
        <taxon>Micromonosporaceae</taxon>
        <taxon>Micromonospora</taxon>
    </lineage>
</organism>
<dbReference type="RefSeq" id="WP_176738518.1">
    <property type="nucleotide sequence ID" value="NZ_FMHW01000002.1"/>
</dbReference>
<evidence type="ECO:0000313" key="1">
    <source>
        <dbReference type="EMBL" id="SCL35499.1"/>
    </source>
</evidence>
<accession>A0A1C6T1I2</accession>
<proteinExistence type="predicted"/>
<reference evidence="2" key="1">
    <citation type="submission" date="2016-06" db="EMBL/GenBank/DDBJ databases">
        <authorList>
            <person name="Varghese N."/>
            <person name="Submissions Spin"/>
        </authorList>
    </citation>
    <scope>NUCLEOTIDE SEQUENCE [LARGE SCALE GENOMIC DNA]</scope>
    <source>
        <strain evidence="2">DSM 43817</strain>
    </source>
</reference>
<name>A0A1C6T1I2_9ACTN</name>
<protein>
    <submittedName>
        <fullName evidence="1">Uncharacterized protein</fullName>
    </submittedName>
</protein>
<gene>
    <name evidence="1" type="ORF">GA0074692_4108</name>
</gene>
<sequence>MASDFAVRLLSLAVTGLAATLVGTNAAWISWATEPSIGRALAARRSPAPPR</sequence>
<dbReference type="Proteomes" id="UP000198959">
    <property type="component" value="Unassembled WGS sequence"/>
</dbReference>